<reference evidence="1" key="2">
    <citation type="journal article" date="2015" name="Fish Shellfish Immunol.">
        <title>Early steps in the European eel (Anguilla anguilla)-Vibrio vulnificus interaction in the gills: Role of the RtxA13 toxin.</title>
        <authorList>
            <person name="Callol A."/>
            <person name="Pajuelo D."/>
            <person name="Ebbesson L."/>
            <person name="Teles M."/>
            <person name="MacKenzie S."/>
            <person name="Amaro C."/>
        </authorList>
    </citation>
    <scope>NUCLEOTIDE SEQUENCE</scope>
</reference>
<dbReference type="EMBL" id="GBXM01109187">
    <property type="protein sequence ID" value="JAG99389.1"/>
    <property type="molecule type" value="Transcribed_RNA"/>
</dbReference>
<organism evidence="1">
    <name type="scientific">Anguilla anguilla</name>
    <name type="common">European freshwater eel</name>
    <name type="synonym">Muraena anguilla</name>
    <dbReference type="NCBI Taxonomy" id="7936"/>
    <lineage>
        <taxon>Eukaryota</taxon>
        <taxon>Metazoa</taxon>
        <taxon>Chordata</taxon>
        <taxon>Craniata</taxon>
        <taxon>Vertebrata</taxon>
        <taxon>Euteleostomi</taxon>
        <taxon>Actinopterygii</taxon>
        <taxon>Neopterygii</taxon>
        <taxon>Teleostei</taxon>
        <taxon>Anguilliformes</taxon>
        <taxon>Anguillidae</taxon>
        <taxon>Anguilla</taxon>
    </lineage>
</organism>
<proteinExistence type="predicted"/>
<accession>A0A0E9P5R6</accession>
<protein>
    <submittedName>
        <fullName evidence="1">Uncharacterized protein</fullName>
    </submittedName>
</protein>
<sequence>MRRTNKLRFQTAVPTPEVLFFSFNKRYALVLYIFLCINNATE</sequence>
<dbReference type="AlphaFoldDB" id="A0A0E9P5R6"/>
<evidence type="ECO:0000313" key="1">
    <source>
        <dbReference type="EMBL" id="JAG99389.1"/>
    </source>
</evidence>
<name>A0A0E9P5R6_ANGAN</name>
<reference evidence="1" key="1">
    <citation type="submission" date="2014-11" db="EMBL/GenBank/DDBJ databases">
        <authorList>
            <person name="Amaro Gonzalez C."/>
        </authorList>
    </citation>
    <scope>NUCLEOTIDE SEQUENCE</scope>
</reference>